<dbReference type="RefSeq" id="WP_180571834.1">
    <property type="nucleotide sequence ID" value="NZ_JACCKB010000168.1"/>
</dbReference>
<dbReference type="EMBL" id="JACCKB010000168">
    <property type="protein sequence ID" value="NYZ69867.1"/>
    <property type="molecule type" value="Genomic_DNA"/>
</dbReference>
<keyword evidence="2" id="KW-1185">Reference proteome</keyword>
<gene>
    <name evidence="1" type="ORF">H0A36_28035</name>
</gene>
<reference evidence="1 2" key="1">
    <citation type="submission" date="2020-07" db="EMBL/GenBank/DDBJ databases">
        <title>Endozoicomonas sp. nov., isolated from sediment.</title>
        <authorList>
            <person name="Gu T."/>
        </authorList>
    </citation>
    <scope>NUCLEOTIDE SEQUENCE [LARGE SCALE GENOMIC DNA]</scope>
    <source>
        <strain evidence="1 2">SM1973</strain>
    </source>
</reference>
<organism evidence="1 2">
    <name type="scientific">Spartinivicinus marinus</name>
    <dbReference type="NCBI Taxonomy" id="2994442"/>
    <lineage>
        <taxon>Bacteria</taxon>
        <taxon>Pseudomonadati</taxon>
        <taxon>Pseudomonadota</taxon>
        <taxon>Gammaproteobacteria</taxon>
        <taxon>Oceanospirillales</taxon>
        <taxon>Zooshikellaceae</taxon>
        <taxon>Spartinivicinus</taxon>
    </lineage>
</organism>
<name>A0A853IKG8_9GAMM</name>
<proteinExistence type="predicted"/>
<dbReference type="AlphaFoldDB" id="A0A853IKG8"/>
<evidence type="ECO:0000313" key="2">
    <source>
        <dbReference type="Proteomes" id="UP000569732"/>
    </source>
</evidence>
<evidence type="ECO:0000313" key="1">
    <source>
        <dbReference type="EMBL" id="NYZ69867.1"/>
    </source>
</evidence>
<accession>A0A853IKG8</accession>
<dbReference type="Proteomes" id="UP000569732">
    <property type="component" value="Unassembled WGS sequence"/>
</dbReference>
<sequence>MTPKLHWVEEPDSTYKFFIGEIEVTEPKWLKTPVKVPYHSTNRVVKALSVGVKKAFNVVHNYPLTIEDLNGFIPSESTDTPAYLKILKLK</sequence>
<protein>
    <submittedName>
        <fullName evidence="1">Uncharacterized protein</fullName>
    </submittedName>
</protein>
<comment type="caution">
    <text evidence="1">The sequence shown here is derived from an EMBL/GenBank/DDBJ whole genome shotgun (WGS) entry which is preliminary data.</text>
</comment>